<evidence type="ECO:0000313" key="3">
    <source>
        <dbReference type="Proteomes" id="UP000478546"/>
    </source>
</evidence>
<reference evidence="2 3" key="1">
    <citation type="submission" date="2020-01" db="EMBL/GenBank/DDBJ databases">
        <authorList>
            <person name="Kim M.K."/>
        </authorList>
    </citation>
    <scope>NUCLEOTIDE SEQUENCE [LARGE SCALE GENOMIC DNA]</scope>
    <source>
        <strain evidence="2 3">BT213</strain>
    </source>
</reference>
<organism evidence="2 3">
    <name type="scientific">Pontibacter fetidus</name>
    <dbReference type="NCBI Taxonomy" id="2700082"/>
    <lineage>
        <taxon>Bacteria</taxon>
        <taxon>Pseudomonadati</taxon>
        <taxon>Bacteroidota</taxon>
        <taxon>Cytophagia</taxon>
        <taxon>Cytophagales</taxon>
        <taxon>Hymenobacteraceae</taxon>
        <taxon>Pontibacter</taxon>
    </lineage>
</organism>
<keyword evidence="3" id="KW-1185">Reference proteome</keyword>
<accession>A0A6B2H2A2</accession>
<dbReference type="EMBL" id="JAAEAA010000002">
    <property type="protein sequence ID" value="NDK54756.1"/>
    <property type="molecule type" value="Genomic_DNA"/>
</dbReference>
<keyword evidence="1" id="KW-1133">Transmembrane helix</keyword>
<dbReference type="Proteomes" id="UP000478546">
    <property type="component" value="Unassembled WGS sequence"/>
</dbReference>
<proteinExistence type="predicted"/>
<gene>
    <name evidence="2" type="ORF">GWO68_02390</name>
</gene>
<dbReference type="AlphaFoldDB" id="A0A6B2H2A2"/>
<name>A0A6B2H2A2_9BACT</name>
<keyword evidence="1" id="KW-0472">Membrane</keyword>
<keyword evidence="1" id="KW-0812">Transmembrane</keyword>
<feature type="transmembrane region" description="Helical" evidence="1">
    <location>
        <begin position="188"/>
        <end position="207"/>
    </location>
</feature>
<evidence type="ECO:0000313" key="2">
    <source>
        <dbReference type="EMBL" id="NDK54756.1"/>
    </source>
</evidence>
<sequence length="215" mass="24843">MSRSKHKKLYYVPGLISLIMLPLLFAYFGKKEVQKLDVRLMEINFWNPDFAELIPFPEREYTKFILTGDSIKDKAIFTKADLQIKKLYADRDTINGVHFIFQDSASYGSFVNTINNLKENDIARYFPYENNLWVLYPTPTKQVVGELINPPCLLCDDVIVVPPKTKELTVYEQIKASIVSYSSGIKKLWPTIALLFLLVTLTITRAIRHYKPTIV</sequence>
<feature type="transmembrane region" description="Helical" evidence="1">
    <location>
        <begin position="9"/>
        <end position="29"/>
    </location>
</feature>
<dbReference type="RefSeq" id="WP_162344800.1">
    <property type="nucleotide sequence ID" value="NZ_JAAEAA010000002.1"/>
</dbReference>
<evidence type="ECO:0000256" key="1">
    <source>
        <dbReference type="SAM" id="Phobius"/>
    </source>
</evidence>
<comment type="caution">
    <text evidence="2">The sequence shown here is derived from an EMBL/GenBank/DDBJ whole genome shotgun (WGS) entry which is preliminary data.</text>
</comment>
<protein>
    <submittedName>
        <fullName evidence="2">Uncharacterized protein</fullName>
    </submittedName>
</protein>